<feature type="non-terminal residue" evidence="1">
    <location>
        <position position="57"/>
    </location>
</feature>
<proteinExistence type="predicted"/>
<dbReference type="EMBL" id="UINC01195270">
    <property type="protein sequence ID" value="SVE11751.1"/>
    <property type="molecule type" value="Genomic_DNA"/>
</dbReference>
<name>A0A383AVX0_9ZZZZ</name>
<protein>
    <submittedName>
        <fullName evidence="1">Uncharacterized protein</fullName>
    </submittedName>
</protein>
<feature type="non-terminal residue" evidence="1">
    <location>
        <position position="1"/>
    </location>
</feature>
<evidence type="ECO:0000313" key="1">
    <source>
        <dbReference type="EMBL" id="SVE11751.1"/>
    </source>
</evidence>
<dbReference type="AlphaFoldDB" id="A0A383AVX0"/>
<accession>A0A383AVX0</accession>
<organism evidence="1">
    <name type="scientific">marine metagenome</name>
    <dbReference type="NCBI Taxonomy" id="408172"/>
    <lineage>
        <taxon>unclassified sequences</taxon>
        <taxon>metagenomes</taxon>
        <taxon>ecological metagenomes</taxon>
    </lineage>
</organism>
<gene>
    <name evidence="1" type="ORF">METZ01_LOCUS464605</name>
</gene>
<reference evidence="1" key="1">
    <citation type="submission" date="2018-05" db="EMBL/GenBank/DDBJ databases">
        <authorList>
            <person name="Lanie J.A."/>
            <person name="Ng W.-L."/>
            <person name="Kazmierczak K.M."/>
            <person name="Andrzejewski T.M."/>
            <person name="Davidsen T.M."/>
            <person name="Wayne K.J."/>
            <person name="Tettelin H."/>
            <person name="Glass J.I."/>
            <person name="Rusch D."/>
            <person name="Podicherti R."/>
            <person name="Tsui H.-C.T."/>
            <person name="Winkler M.E."/>
        </authorList>
    </citation>
    <scope>NUCLEOTIDE SEQUENCE</scope>
</reference>
<sequence length="57" mass="6520">AKLDLDGRFQGFLCGPKMKDTSPVQWLCSRHLTKARKGVHFCRLESQRIVTVVSMRS</sequence>